<comment type="caution">
    <text evidence="7">The sequence shown here is derived from an EMBL/GenBank/DDBJ whole genome shotgun (WGS) entry which is preliminary data.</text>
</comment>
<evidence type="ECO:0000256" key="6">
    <source>
        <dbReference type="ARBA" id="ARBA00044538"/>
    </source>
</evidence>
<dbReference type="InterPro" id="IPR007422">
    <property type="entry name" value="Peptidase_Prp"/>
</dbReference>
<keyword evidence="3" id="KW-0378">Hydrolase</keyword>
<name>A0A412PEI4_9FIRM</name>
<keyword evidence="4" id="KW-0788">Thiol protease</keyword>
<dbReference type="CDD" id="cd16332">
    <property type="entry name" value="Prp-like"/>
    <property type="match status" value="1"/>
</dbReference>
<accession>A0A412PEI4</accession>
<evidence type="ECO:0000256" key="5">
    <source>
        <dbReference type="ARBA" id="ARBA00044503"/>
    </source>
</evidence>
<dbReference type="AlphaFoldDB" id="A0A412PEI4"/>
<dbReference type="RefSeq" id="WP_118764621.1">
    <property type="nucleotide sequence ID" value="NZ_CABJCF010000002.1"/>
</dbReference>
<evidence type="ECO:0000256" key="4">
    <source>
        <dbReference type="ARBA" id="ARBA00022807"/>
    </source>
</evidence>
<proteinExistence type="inferred from homology"/>
<sequence>MIDIRYTQHDNHITSLEISGHAGFAESGKDLVCAAVSGITFGLLNALDELTDIKKMTVGNNLIQVKVDTPTAESDLLLSAGIIQLKTVQQQNQRFIKIKKMEV</sequence>
<reference evidence="7 8" key="1">
    <citation type="submission" date="2018-08" db="EMBL/GenBank/DDBJ databases">
        <title>A genome reference for cultivated species of the human gut microbiota.</title>
        <authorList>
            <person name="Zou Y."/>
            <person name="Xue W."/>
            <person name="Luo G."/>
        </authorList>
    </citation>
    <scope>NUCLEOTIDE SEQUENCE [LARGE SCALE GENOMIC DNA]</scope>
    <source>
        <strain evidence="7 8">AF18-46</strain>
    </source>
</reference>
<evidence type="ECO:0000313" key="7">
    <source>
        <dbReference type="EMBL" id="RGT56045.1"/>
    </source>
</evidence>
<dbReference type="GO" id="GO:0006508">
    <property type="term" value="P:proteolysis"/>
    <property type="evidence" value="ECO:0007669"/>
    <property type="project" value="UniProtKB-KW"/>
</dbReference>
<gene>
    <name evidence="7" type="ORF">DWX20_04355</name>
</gene>
<evidence type="ECO:0000313" key="8">
    <source>
        <dbReference type="Proteomes" id="UP000284731"/>
    </source>
</evidence>
<dbReference type="Pfam" id="PF04327">
    <property type="entry name" value="Peptidase_Prp"/>
    <property type="match status" value="1"/>
</dbReference>
<comment type="similarity">
    <text evidence="5">Belongs to the Prp family.</text>
</comment>
<keyword evidence="2 7" id="KW-0645">Protease</keyword>
<evidence type="ECO:0000256" key="1">
    <source>
        <dbReference type="ARBA" id="ARBA00022517"/>
    </source>
</evidence>
<dbReference type="Gene3D" id="3.30.70.1490">
    <property type="entry name" value="Cysteine protease Prp"/>
    <property type="match status" value="1"/>
</dbReference>
<evidence type="ECO:0000256" key="3">
    <source>
        <dbReference type="ARBA" id="ARBA00022801"/>
    </source>
</evidence>
<dbReference type="EMBL" id="QRWX01000002">
    <property type="protein sequence ID" value="RGT56045.1"/>
    <property type="molecule type" value="Genomic_DNA"/>
</dbReference>
<dbReference type="Proteomes" id="UP000284731">
    <property type="component" value="Unassembled WGS sequence"/>
</dbReference>
<dbReference type="PANTHER" id="PTHR39178:SF1">
    <property type="entry name" value="RIBOSOMAL-PROCESSING CYSTEINE PROTEASE PRP"/>
    <property type="match status" value="1"/>
</dbReference>
<keyword evidence="1" id="KW-0690">Ribosome biogenesis</keyword>
<dbReference type="PANTHER" id="PTHR39178">
    <property type="entry name" value="HYPOTHETICAL RIBOSOME-ASSOCIATED PROTEIN"/>
    <property type="match status" value="1"/>
</dbReference>
<dbReference type="GO" id="GO:0008234">
    <property type="term" value="F:cysteine-type peptidase activity"/>
    <property type="evidence" value="ECO:0007669"/>
    <property type="project" value="UniProtKB-KW"/>
</dbReference>
<organism evidence="7 8">
    <name type="scientific">Solobacterium moorei</name>
    <dbReference type="NCBI Taxonomy" id="102148"/>
    <lineage>
        <taxon>Bacteria</taxon>
        <taxon>Bacillati</taxon>
        <taxon>Bacillota</taxon>
        <taxon>Erysipelotrichia</taxon>
        <taxon>Erysipelotrichales</taxon>
        <taxon>Erysipelotrichaceae</taxon>
        <taxon>Solobacterium</taxon>
    </lineage>
</organism>
<evidence type="ECO:0000256" key="2">
    <source>
        <dbReference type="ARBA" id="ARBA00022670"/>
    </source>
</evidence>
<dbReference type="GO" id="GO:0042254">
    <property type="term" value="P:ribosome biogenesis"/>
    <property type="evidence" value="ECO:0007669"/>
    <property type="project" value="UniProtKB-KW"/>
</dbReference>
<dbReference type="SUPFAM" id="SSF118010">
    <property type="entry name" value="TM1457-like"/>
    <property type="match status" value="1"/>
</dbReference>
<protein>
    <recommendedName>
        <fullName evidence="6">Ribosomal processing cysteine protease Prp</fullName>
    </recommendedName>
</protein>
<dbReference type="InterPro" id="IPR036764">
    <property type="entry name" value="Peptidase_Prp_sf"/>
</dbReference>